<dbReference type="GO" id="GO:0009055">
    <property type="term" value="F:electron transfer activity"/>
    <property type="evidence" value="ECO:0007669"/>
    <property type="project" value="InterPro"/>
</dbReference>
<dbReference type="PANTHER" id="PTHR33021">
    <property type="entry name" value="BLUE COPPER PROTEIN"/>
    <property type="match status" value="1"/>
</dbReference>
<reference evidence="8 9" key="1">
    <citation type="journal article" date="2021" name="Commun. Biol.">
        <title>The genome of Shorea leprosula (Dipterocarpaceae) highlights the ecological relevance of drought in aseasonal tropical rainforests.</title>
        <authorList>
            <person name="Ng K.K.S."/>
            <person name="Kobayashi M.J."/>
            <person name="Fawcett J.A."/>
            <person name="Hatakeyama M."/>
            <person name="Paape T."/>
            <person name="Ng C.H."/>
            <person name="Ang C.C."/>
            <person name="Tnah L.H."/>
            <person name="Lee C.T."/>
            <person name="Nishiyama T."/>
            <person name="Sese J."/>
            <person name="O'Brien M.J."/>
            <person name="Copetti D."/>
            <person name="Mohd Noor M.I."/>
            <person name="Ong R.C."/>
            <person name="Putra M."/>
            <person name="Sireger I.Z."/>
            <person name="Indrioko S."/>
            <person name="Kosugi Y."/>
            <person name="Izuno A."/>
            <person name="Isagi Y."/>
            <person name="Lee S.L."/>
            <person name="Shimizu K.K."/>
        </authorList>
    </citation>
    <scope>NUCLEOTIDE SEQUENCE [LARGE SCALE GENOMIC DNA]</scope>
    <source>
        <strain evidence="8">214</strain>
    </source>
</reference>
<dbReference type="InterPro" id="IPR039391">
    <property type="entry name" value="Phytocyanin-like"/>
</dbReference>
<dbReference type="Proteomes" id="UP001054252">
    <property type="component" value="Unassembled WGS sequence"/>
</dbReference>
<dbReference type="GO" id="GO:0046872">
    <property type="term" value="F:metal ion binding"/>
    <property type="evidence" value="ECO:0007669"/>
    <property type="project" value="UniProtKB-KW"/>
</dbReference>
<evidence type="ECO:0000256" key="4">
    <source>
        <dbReference type="ARBA" id="ARBA00071970"/>
    </source>
</evidence>
<name>A0AAV5KIA8_9ROSI</name>
<dbReference type="GO" id="GO:0005886">
    <property type="term" value="C:plasma membrane"/>
    <property type="evidence" value="ECO:0007669"/>
    <property type="project" value="TreeGrafter"/>
</dbReference>
<dbReference type="Pfam" id="PF02298">
    <property type="entry name" value="Cu_bind_like"/>
    <property type="match status" value="1"/>
</dbReference>
<evidence type="ECO:0000256" key="2">
    <source>
        <dbReference type="ARBA" id="ARBA00023008"/>
    </source>
</evidence>
<evidence type="ECO:0000256" key="3">
    <source>
        <dbReference type="ARBA" id="ARBA00023157"/>
    </source>
</evidence>
<sequence>MALQGRGNAMMATVLLCVLLLHFDMAQAATYTVGGSGGWSFNVGGWTKGKRFKAGDILIFNYSPSIHDVVAVSKAGYDTCTTPKGAKVYKSGKDQIKLVKGKNYFICSFSGHCQGGMKVAITAV</sequence>
<protein>
    <recommendedName>
        <fullName evidence="4">Basic blue protein</fullName>
    </recommendedName>
    <alternativeName>
        <fullName evidence="5">Plantacyanin</fullName>
    </alternativeName>
</protein>
<dbReference type="SUPFAM" id="SSF49503">
    <property type="entry name" value="Cupredoxins"/>
    <property type="match status" value="1"/>
</dbReference>
<keyword evidence="1" id="KW-0479">Metal-binding</keyword>
<dbReference type="Gene3D" id="2.60.40.420">
    <property type="entry name" value="Cupredoxins - blue copper proteins"/>
    <property type="match status" value="1"/>
</dbReference>
<dbReference type="PANTHER" id="PTHR33021:SF9">
    <property type="entry name" value="PUTATIVE, EXPRESSED-RELATED"/>
    <property type="match status" value="1"/>
</dbReference>
<dbReference type="AlphaFoldDB" id="A0AAV5KIA8"/>
<evidence type="ECO:0000256" key="6">
    <source>
        <dbReference type="SAM" id="SignalP"/>
    </source>
</evidence>
<dbReference type="CDD" id="cd11013">
    <property type="entry name" value="Plantacyanin"/>
    <property type="match status" value="1"/>
</dbReference>
<comment type="caution">
    <text evidence="8">The sequence shown here is derived from an EMBL/GenBank/DDBJ whole genome shotgun (WGS) entry which is preliminary data.</text>
</comment>
<gene>
    <name evidence="8" type="ORF">SLEP1_g33871</name>
</gene>
<evidence type="ECO:0000259" key="7">
    <source>
        <dbReference type="PROSITE" id="PS51485"/>
    </source>
</evidence>
<dbReference type="PROSITE" id="PS51485">
    <property type="entry name" value="PHYTOCYANIN"/>
    <property type="match status" value="1"/>
</dbReference>
<dbReference type="FunFam" id="2.60.40.420:FF:000013">
    <property type="entry name" value="basic blue protein-like"/>
    <property type="match status" value="1"/>
</dbReference>
<keyword evidence="6" id="KW-0732">Signal</keyword>
<feature type="chain" id="PRO_5043764244" description="Basic blue protein" evidence="6">
    <location>
        <begin position="29"/>
        <end position="124"/>
    </location>
</feature>
<organism evidence="8 9">
    <name type="scientific">Rubroshorea leprosula</name>
    <dbReference type="NCBI Taxonomy" id="152421"/>
    <lineage>
        <taxon>Eukaryota</taxon>
        <taxon>Viridiplantae</taxon>
        <taxon>Streptophyta</taxon>
        <taxon>Embryophyta</taxon>
        <taxon>Tracheophyta</taxon>
        <taxon>Spermatophyta</taxon>
        <taxon>Magnoliopsida</taxon>
        <taxon>eudicotyledons</taxon>
        <taxon>Gunneridae</taxon>
        <taxon>Pentapetalae</taxon>
        <taxon>rosids</taxon>
        <taxon>malvids</taxon>
        <taxon>Malvales</taxon>
        <taxon>Dipterocarpaceae</taxon>
        <taxon>Rubroshorea</taxon>
    </lineage>
</organism>
<dbReference type="InterPro" id="IPR008972">
    <property type="entry name" value="Cupredoxin"/>
</dbReference>
<keyword evidence="9" id="KW-1185">Reference proteome</keyword>
<evidence type="ECO:0000256" key="1">
    <source>
        <dbReference type="ARBA" id="ARBA00022723"/>
    </source>
</evidence>
<feature type="domain" description="Phytocyanin" evidence="7">
    <location>
        <begin position="29"/>
        <end position="124"/>
    </location>
</feature>
<evidence type="ECO:0000313" key="9">
    <source>
        <dbReference type="Proteomes" id="UP001054252"/>
    </source>
</evidence>
<accession>A0AAV5KIA8</accession>
<dbReference type="InterPro" id="IPR003245">
    <property type="entry name" value="Phytocyanin_dom"/>
</dbReference>
<keyword evidence="3" id="KW-1015">Disulfide bond</keyword>
<proteinExistence type="predicted"/>
<dbReference type="InterPro" id="IPR041844">
    <property type="entry name" value="Plantacyanin"/>
</dbReference>
<evidence type="ECO:0000256" key="5">
    <source>
        <dbReference type="ARBA" id="ARBA00082491"/>
    </source>
</evidence>
<evidence type="ECO:0000313" key="8">
    <source>
        <dbReference type="EMBL" id="GKV24236.1"/>
    </source>
</evidence>
<dbReference type="EMBL" id="BPVZ01000065">
    <property type="protein sequence ID" value="GKV24236.1"/>
    <property type="molecule type" value="Genomic_DNA"/>
</dbReference>
<feature type="signal peptide" evidence="6">
    <location>
        <begin position="1"/>
        <end position="28"/>
    </location>
</feature>
<keyword evidence="2" id="KW-0186">Copper</keyword>